<dbReference type="KEGG" id="psuf:A1sIA56_05800"/>
<dbReference type="GO" id="GO:0030267">
    <property type="term" value="F:glyoxylate reductase (NADPH) activity"/>
    <property type="evidence" value="ECO:0007669"/>
    <property type="project" value="TreeGrafter"/>
</dbReference>
<protein>
    <submittedName>
        <fullName evidence="5">D-3-phosphoglycerate dehydrogenase</fullName>
    </submittedName>
</protein>
<organism evidence="5 6">
    <name type="scientific">Candidatus Planktophila sulfonica</name>
    <dbReference type="NCBI Taxonomy" id="1884904"/>
    <lineage>
        <taxon>Bacteria</taxon>
        <taxon>Bacillati</taxon>
        <taxon>Actinomycetota</taxon>
        <taxon>Actinomycetes</taxon>
        <taxon>Candidatus Nanopelagicales</taxon>
        <taxon>Candidatus Nanopelagicaceae</taxon>
        <taxon>Candidatus Planktophila</taxon>
    </lineage>
</organism>
<dbReference type="PROSITE" id="PS00671">
    <property type="entry name" value="D_2_HYDROXYACID_DH_3"/>
    <property type="match status" value="1"/>
</dbReference>
<dbReference type="RefSeq" id="WP_095673959.1">
    <property type="nucleotide sequence ID" value="NZ_CP016773.1"/>
</dbReference>
<evidence type="ECO:0000313" key="6">
    <source>
        <dbReference type="Proteomes" id="UP000217215"/>
    </source>
</evidence>
<evidence type="ECO:0000256" key="3">
    <source>
        <dbReference type="ARBA" id="ARBA00023027"/>
    </source>
</evidence>
<dbReference type="InterPro" id="IPR050223">
    <property type="entry name" value="D-isomer_2-hydroxyacid_DH"/>
</dbReference>
<dbReference type="Gene3D" id="3.40.50.720">
    <property type="entry name" value="NAD(P)-binding Rossmann-like Domain"/>
    <property type="match status" value="2"/>
</dbReference>
<dbReference type="EMBL" id="CP016773">
    <property type="protein sequence ID" value="ASY16396.1"/>
    <property type="molecule type" value="Genomic_DNA"/>
</dbReference>
<dbReference type="InterPro" id="IPR029752">
    <property type="entry name" value="D-isomer_DH_CS1"/>
</dbReference>
<accession>A0A249KI26</accession>
<evidence type="ECO:0000256" key="2">
    <source>
        <dbReference type="ARBA" id="ARBA00023002"/>
    </source>
</evidence>
<dbReference type="GO" id="GO:0016618">
    <property type="term" value="F:hydroxypyruvate reductase [NAD(P)H] activity"/>
    <property type="evidence" value="ECO:0007669"/>
    <property type="project" value="TreeGrafter"/>
</dbReference>
<evidence type="ECO:0000259" key="4">
    <source>
        <dbReference type="Pfam" id="PF02826"/>
    </source>
</evidence>
<proteinExistence type="inferred from homology"/>
<dbReference type="InterPro" id="IPR006140">
    <property type="entry name" value="D-isomer_DH_NAD-bd"/>
</dbReference>
<dbReference type="GO" id="GO:0051287">
    <property type="term" value="F:NAD binding"/>
    <property type="evidence" value="ECO:0007669"/>
    <property type="project" value="InterPro"/>
</dbReference>
<dbReference type="SUPFAM" id="SSF51735">
    <property type="entry name" value="NAD(P)-binding Rossmann-fold domains"/>
    <property type="match status" value="1"/>
</dbReference>
<dbReference type="InterPro" id="IPR029753">
    <property type="entry name" value="D-isomer_DH_CS"/>
</dbReference>
<name>A0A249KI26_9ACTN</name>
<gene>
    <name evidence="5" type="ORF">A1sIA56_05800</name>
</gene>
<dbReference type="Pfam" id="PF02826">
    <property type="entry name" value="2-Hacid_dh_C"/>
    <property type="match status" value="1"/>
</dbReference>
<dbReference type="InterPro" id="IPR036291">
    <property type="entry name" value="NAD(P)-bd_dom_sf"/>
</dbReference>
<sequence>MSTVKVWTQWSDLVAPPGITLLSPENFPLDSSDLSEIDFYVPLYMGGAKALSYAAQMPNLKTLQMLNAGYDDALAYLRPGITLCNARGVHDASTAELAVGLAISSRRGFPEFMREQIAGNWSHHRTAALSDSKIGIVGFGSIGKKIAQNLSGFEVSITAFTQSGRDGSLTIDQLDSHLPNLDIVILILPLSDSSRHLFDAERLSKMKDGALLINVARGPVVDTGALVKELNSGRIFAALDVTDPEPLPSGHPLWSAKNVQIVPHIGGNSEAFEPRGRALIESQLKLLAAGKPLEHVVAQG</sequence>
<dbReference type="OrthoDB" id="4324715at2"/>
<comment type="similarity">
    <text evidence="1">Belongs to the D-isomer specific 2-hydroxyacid dehydrogenase family.</text>
</comment>
<dbReference type="PANTHER" id="PTHR10996:SF178">
    <property type="entry name" value="2-HYDROXYACID DEHYDROGENASE YGL185C-RELATED"/>
    <property type="match status" value="1"/>
</dbReference>
<dbReference type="Proteomes" id="UP000217215">
    <property type="component" value="Chromosome"/>
</dbReference>
<dbReference type="GO" id="GO:0005829">
    <property type="term" value="C:cytosol"/>
    <property type="evidence" value="ECO:0007669"/>
    <property type="project" value="TreeGrafter"/>
</dbReference>
<evidence type="ECO:0000256" key="1">
    <source>
        <dbReference type="ARBA" id="ARBA00005854"/>
    </source>
</evidence>
<reference evidence="5 6" key="1">
    <citation type="submission" date="2016-07" db="EMBL/GenBank/DDBJ databases">
        <title>High microdiversification within the ubiquitous acI lineage of Actinobacteria.</title>
        <authorList>
            <person name="Neuenschwander S.M."/>
            <person name="Salcher M."/>
            <person name="Ghai R."/>
            <person name="Pernthaler J."/>
        </authorList>
    </citation>
    <scope>NUCLEOTIDE SEQUENCE [LARGE SCALE GENOMIC DNA]</scope>
    <source>
        <strain evidence="5">MMS-IA-56</strain>
    </source>
</reference>
<keyword evidence="6" id="KW-1185">Reference proteome</keyword>
<feature type="domain" description="D-isomer specific 2-hydroxyacid dehydrogenase NAD-binding" evidence="4">
    <location>
        <begin position="100"/>
        <end position="266"/>
    </location>
</feature>
<dbReference type="AlphaFoldDB" id="A0A249KI26"/>
<dbReference type="PROSITE" id="PS00065">
    <property type="entry name" value="D_2_HYDROXYACID_DH_1"/>
    <property type="match status" value="1"/>
</dbReference>
<keyword evidence="2" id="KW-0560">Oxidoreductase</keyword>
<evidence type="ECO:0000313" key="5">
    <source>
        <dbReference type="EMBL" id="ASY16396.1"/>
    </source>
</evidence>
<dbReference type="CDD" id="cd12166">
    <property type="entry name" value="2-Hacid_dh_7"/>
    <property type="match status" value="1"/>
</dbReference>
<keyword evidence="3" id="KW-0520">NAD</keyword>
<dbReference type="PANTHER" id="PTHR10996">
    <property type="entry name" value="2-HYDROXYACID DEHYDROGENASE-RELATED"/>
    <property type="match status" value="1"/>
</dbReference>